<feature type="transmembrane region" description="Helical" evidence="9">
    <location>
        <begin position="279"/>
        <end position="300"/>
    </location>
</feature>
<feature type="transmembrane region" description="Helical" evidence="9">
    <location>
        <begin position="237"/>
        <end position="259"/>
    </location>
</feature>
<evidence type="ECO:0000256" key="1">
    <source>
        <dbReference type="ARBA" id="ARBA00004651"/>
    </source>
</evidence>
<dbReference type="Gene3D" id="1.20.1720.10">
    <property type="entry name" value="Multidrug resistance protein D"/>
    <property type="match status" value="1"/>
</dbReference>
<accession>A0AA48I474</accession>
<feature type="transmembrane region" description="Helical" evidence="9">
    <location>
        <begin position="119"/>
        <end position="138"/>
    </location>
</feature>
<dbReference type="AlphaFoldDB" id="A0AA48I474"/>
<evidence type="ECO:0000256" key="6">
    <source>
        <dbReference type="ARBA" id="ARBA00022989"/>
    </source>
</evidence>
<keyword evidence="5 9" id="KW-0812">Transmembrane</keyword>
<dbReference type="Proteomes" id="UP001233271">
    <property type="component" value="Chromosome 2"/>
</dbReference>
<feature type="compositionally biased region" description="Acidic residues" evidence="8">
    <location>
        <begin position="594"/>
        <end position="603"/>
    </location>
</feature>
<feature type="region of interest" description="Disordered" evidence="8">
    <location>
        <begin position="584"/>
        <end position="643"/>
    </location>
</feature>
<feature type="transmembrane region" description="Helical" evidence="9">
    <location>
        <begin position="379"/>
        <end position="401"/>
    </location>
</feature>
<dbReference type="InterPro" id="IPR036259">
    <property type="entry name" value="MFS_trans_sf"/>
</dbReference>
<dbReference type="PROSITE" id="PS50850">
    <property type="entry name" value="MFS"/>
    <property type="match status" value="1"/>
</dbReference>
<evidence type="ECO:0000256" key="5">
    <source>
        <dbReference type="ARBA" id="ARBA00022692"/>
    </source>
</evidence>
<comment type="subcellular location">
    <subcellularLocation>
        <location evidence="1">Cell membrane</location>
        <topology evidence="1">Multi-pass membrane protein</topology>
    </subcellularLocation>
</comment>
<name>A0AA48I474_9TREE</name>
<keyword evidence="12" id="KW-1185">Reference proteome</keyword>
<dbReference type="GO" id="GO:0005886">
    <property type="term" value="C:plasma membrane"/>
    <property type="evidence" value="ECO:0007669"/>
    <property type="project" value="UniProtKB-SubCell"/>
</dbReference>
<organism evidence="11 12">
    <name type="scientific">Cutaneotrichosporon cavernicola</name>
    <dbReference type="NCBI Taxonomy" id="279322"/>
    <lineage>
        <taxon>Eukaryota</taxon>
        <taxon>Fungi</taxon>
        <taxon>Dikarya</taxon>
        <taxon>Basidiomycota</taxon>
        <taxon>Agaricomycotina</taxon>
        <taxon>Tremellomycetes</taxon>
        <taxon>Trichosporonales</taxon>
        <taxon>Trichosporonaceae</taxon>
        <taxon>Cutaneotrichosporon</taxon>
    </lineage>
</organism>
<feature type="compositionally biased region" description="Polar residues" evidence="8">
    <location>
        <begin position="624"/>
        <end position="637"/>
    </location>
</feature>
<keyword evidence="3" id="KW-0813">Transport</keyword>
<feature type="transmembrane region" description="Helical" evidence="9">
    <location>
        <begin position="553"/>
        <end position="574"/>
    </location>
</feature>
<dbReference type="SUPFAM" id="SSF103473">
    <property type="entry name" value="MFS general substrate transporter"/>
    <property type="match status" value="2"/>
</dbReference>
<feature type="transmembrane region" description="Helical" evidence="9">
    <location>
        <begin position="478"/>
        <end position="498"/>
    </location>
</feature>
<feature type="region of interest" description="Disordered" evidence="8">
    <location>
        <begin position="1"/>
        <end position="71"/>
    </location>
</feature>
<keyword evidence="6 9" id="KW-1133">Transmembrane helix</keyword>
<dbReference type="InterPro" id="IPR004638">
    <property type="entry name" value="EmrB-like"/>
</dbReference>
<feature type="transmembrane region" description="Helical" evidence="9">
    <location>
        <begin position="446"/>
        <end position="466"/>
    </location>
</feature>
<dbReference type="InterPro" id="IPR011701">
    <property type="entry name" value="MFS"/>
</dbReference>
<feature type="transmembrane region" description="Helical" evidence="9">
    <location>
        <begin position="306"/>
        <end position="325"/>
    </location>
</feature>
<feature type="transmembrane region" description="Helical" evidence="9">
    <location>
        <begin position="214"/>
        <end position="231"/>
    </location>
</feature>
<dbReference type="PANTHER" id="PTHR23501:SF102">
    <property type="entry name" value="DRUG TRANSPORTER, PUTATIVE (AFU_ORTHOLOGUE AFUA_3G08530)-RELATED"/>
    <property type="match status" value="1"/>
</dbReference>
<protein>
    <recommendedName>
        <fullName evidence="10">Major facilitator superfamily (MFS) profile domain-containing protein</fullName>
    </recommendedName>
</protein>
<dbReference type="KEGG" id="ccac:CcaHIS019_0206860"/>
<proteinExistence type="inferred from homology"/>
<evidence type="ECO:0000256" key="9">
    <source>
        <dbReference type="SAM" id="Phobius"/>
    </source>
</evidence>
<keyword evidence="4" id="KW-1003">Cell membrane</keyword>
<evidence type="ECO:0000313" key="12">
    <source>
        <dbReference type="Proteomes" id="UP001233271"/>
    </source>
</evidence>
<evidence type="ECO:0000256" key="3">
    <source>
        <dbReference type="ARBA" id="ARBA00022448"/>
    </source>
</evidence>
<feature type="transmembrane region" description="Helical" evidence="9">
    <location>
        <begin position="81"/>
        <end position="107"/>
    </location>
</feature>
<evidence type="ECO:0000256" key="8">
    <source>
        <dbReference type="SAM" id="MobiDB-lite"/>
    </source>
</evidence>
<keyword evidence="7 9" id="KW-0472">Membrane</keyword>
<evidence type="ECO:0000256" key="4">
    <source>
        <dbReference type="ARBA" id="ARBA00022475"/>
    </source>
</evidence>
<feature type="compositionally biased region" description="Basic and acidic residues" evidence="8">
    <location>
        <begin position="604"/>
        <end position="620"/>
    </location>
</feature>
<evidence type="ECO:0000313" key="11">
    <source>
        <dbReference type="EMBL" id="BEI89324.1"/>
    </source>
</evidence>
<feature type="transmembrane region" description="Helical" evidence="9">
    <location>
        <begin position="346"/>
        <end position="367"/>
    </location>
</feature>
<dbReference type="EMBL" id="AP028213">
    <property type="protein sequence ID" value="BEI89324.1"/>
    <property type="molecule type" value="Genomic_DNA"/>
</dbReference>
<dbReference type="InterPro" id="IPR020846">
    <property type="entry name" value="MFS_dom"/>
</dbReference>
<evidence type="ECO:0000256" key="2">
    <source>
        <dbReference type="ARBA" id="ARBA00008335"/>
    </source>
</evidence>
<gene>
    <name evidence="11" type="ORF">CcaverHIS019_0206860</name>
</gene>
<dbReference type="Pfam" id="PF07690">
    <property type="entry name" value="MFS_1"/>
    <property type="match status" value="1"/>
</dbReference>
<dbReference type="NCBIfam" id="TIGR00711">
    <property type="entry name" value="efflux_EmrB"/>
    <property type="match status" value="1"/>
</dbReference>
<dbReference type="PRINTS" id="PR01036">
    <property type="entry name" value="TCRTETB"/>
</dbReference>
<feature type="domain" description="Major facilitator superfamily (MFS) profile" evidence="10">
    <location>
        <begin position="84"/>
        <end position="579"/>
    </location>
</feature>
<dbReference type="CDD" id="cd17502">
    <property type="entry name" value="MFS_Azr1_MDR_like"/>
    <property type="match status" value="1"/>
</dbReference>
<feature type="compositionally biased region" description="Low complexity" evidence="8">
    <location>
        <begin position="24"/>
        <end position="34"/>
    </location>
</feature>
<feature type="transmembrane region" description="Helical" evidence="9">
    <location>
        <begin position="150"/>
        <end position="171"/>
    </location>
</feature>
<dbReference type="GeneID" id="85493195"/>
<evidence type="ECO:0000259" key="10">
    <source>
        <dbReference type="PROSITE" id="PS50850"/>
    </source>
</evidence>
<dbReference type="GO" id="GO:0022857">
    <property type="term" value="F:transmembrane transporter activity"/>
    <property type="evidence" value="ECO:0007669"/>
    <property type="project" value="InterPro"/>
</dbReference>
<reference evidence="11" key="1">
    <citation type="journal article" date="2023" name="BMC Genomics">
        <title>Chromosome-level genome assemblies of Cutaneotrichosporon spp. (Trichosporonales, Basidiomycota) reveal imbalanced evolution between nucleotide sequences and chromosome synteny.</title>
        <authorList>
            <person name="Kobayashi Y."/>
            <person name="Kayamori A."/>
            <person name="Aoki K."/>
            <person name="Shiwa Y."/>
            <person name="Matsutani M."/>
            <person name="Fujita N."/>
            <person name="Sugita T."/>
            <person name="Iwasaki W."/>
            <person name="Tanaka N."/>
            <person name="Takashima M."/>
        </authorList>
    </citation>
    <scope>NUCLEOTIDE SEQUENCE</scope>
    <source>
        <strain evidence="11">HIS019</strain>
    </source>
</reference>
<dbReference type="Gene3D" id="1.20.1250.20">
    <property type="entry name" value="MFS general substrate transporter like domains"/>
    <property type="match status" value="1"/>
</dbReference>
<feature type="compositionally biased region" description="Basic and acidic residues" evidence="8">
    <location>
        <begin position="46"/>
        <end position="59"/>
    </location>
</feature>
<comment type="similarity">
    <text evidence="2">Belongs to the major facilitator superfamily.</text>
</comment>
<sequence length="643" mass="68841">MARNEDTPLPKLHPSAPVLNDIESAPVSRSATPPATSPPSPVSPTRDGKDKDKHEDRRAGKVGGGLTEGDDEVADLPNNNLLIVMPSLCLVLFLAALDQTIIATALPTMMAQFNASPSQYSWVITSYQLAMTLLTPINGRVSDIIGRKPMLYAAIVVFTIASALCGAAQNIEWLIVCRAFQGLGGGTIMGLVSIIVSDIVPLEKRGSYQGFMGASWGVAAVVGPILGGAFTNMSHSGWRWCFFINLPTGGVAFILLLLYLKLNKPRIHTFRELQRTFDFLGLFLIMIGSSLLIVGFSFAADHGFNYVPSIALIVAGAVLFCAAVVNCLVTKRTAVIPARLFKTRTTLFYTIASALHAAAFIPCNVVLPQFFQGVHGADALQAGIQLLPFAIFVSWSTVVAGQIQSRLRIVRPVTWLGYAIGALGFGIMIGFWNWDIKLPMQHGTSIIPALGIGLSLQSPMLILQAAMPLKDMAAVTSVWVLTRSIGGSVGVSLFQAVLNSDIRSEFAKVHAKWGQGPEVPTSVAGYHAIHDMPDGPLKVDVLRAFANSFKPCWIIALSLLAFCLVITIPTRAYSLNRPRGAAAKAGTESHEGESLEDFEPEVDGDSKIIPDPDPIEEKADPYSFASTPTAIGSSAASTDKERS</sequence>
<dbReference type="RefSeq" id="XP_060454590.1">
    <property type="nucleotide sequence ID" value="XM_060597726.1"/>
</dbReference>
<dbReference type="FunFam" id="1.20.1720.10:FF:000013">
    <property type="entry name" value="Related to multidrug resistance proteins"/>
    <property type="match status" value="1"/>
</dbReference>
<feature type="transmembrane region" description="Helical" evidence="9">
    <location>
        <begin position="413"/>
        <end position="434"/>
    </location>
</feature>
<feature type="transmembrane region" description="Helical" evidence="9">
    <location>
        <begin position="183"/>
        <end position="202"/>
    </location>
</feature>
<dbReference type="PANTHER" id="PTHR23501">
    <property type="entry name" value="MAJOR FACILITATOR SUPERFAMILY"/>
    <property type="match status" value="1"/>
</dbReference>
<evidence type="ECO:0000256" key="7">
    <source>
        <dbReference type="ARBA" id="ARBA00023136"/>
    </source>
</evidence>